<evidence type="ECO:0000256" key="2">
    <source>
        <dbReference type="ARBA" id="ARBA00023002"/>
    </source>
</evidence>
<dbReference type="Pfam" id="PF02894">
    <property type="entry name" value="GFO_IDH_MocA_C"/>
    <property type="match status" value="1"/>
</dbReference>
<dbReference type="Gene3D" id="3.40.50.720">
    <property type="entry name" value="NAD(P)-binding Rossmann-like Domain"/>
    <property type="match status" value="1"/>
</dbReference>
<dbReference type="SUPFAM" id="SSF55347">
    <property type="entry name" value="Glyceraldehyde-3-phosphate dehydrogenase-like, C-terminal domain"/>
    <property type="match status" value="1"/>
</dbReference>
<evidence type="ECO:0000259" key="4">
    <source>
        <dbReference type="Pfam" id="PF02894"/>
    </source>
</evidence>
<protein>
    <submittedName>
        <fullName evidence="5">Gfo/Idh/MocA family oxidoreductase</fullName>
    </submittedName>
</protein>
<gene>
    <name evidence="5" type="ORF">F4Y42_01660</name>
</gene>
<dbReference type="PANTHER" id="PTHR43818">
    <property type="entry name" value="BCDNA.GH03377"/>
    <property type="match status" value="1"/>
</dbReference>
<dbReference type="EMBL" id="VXRG01000017">
    <property type="protein sequence ID" value="MXY92135.1"/>
    <property type="molecule type" value="Genomic_DNA"/>
</dbReference>
<evidence type="ECO:0000256" key="1">
    <source>
        <dbReference type="ARBA" id="ARBA00010928"/>
    </source>
</evidence>
<dbReference type="GO" id="GO:0016491">
    <property type="term" value="F:oxidoreductase activity"/>
    <property type="evidence" value="ECO:0007669"/>
    <property type="project" value="UniProtKB-KW"/>
</dbReference>
<dbReference type="Pfam" id="PF01408">
    <property type="entry name" value="GFO_IDH_MocA"/>
    <property type="match status" value="1"/>
</dbReference>
<dbReference type="InterPro" id="IPR000683">
    <property type="entry name" value="Gfo/Idh/MocA-like_OxRdtase_N"/>
</dbReference>
<dbReference type="AlphaFoldDB" id="A0A6B0YPM2"/>
<feature type="domain" description="Gfo/Idh/MocA-like oxidoreductase C-terminal" evidence="4">
    <location>
        <begin position="135"/>
        <end position="355"/>
    </location>
</feature>
<keyword evidence="2" id="KW-0560">Oxidoreductase</keyword>
<organism evidence="5">
    <name type="scientific">Caldilineaceae bacterium SB0664_bin_27</name>
    <dbReference type="NCBI Taxonomy" id="2605260"/>
    <lineage>
        <taxon>Bacteria</taxon>
        <taxon>Bacillati</taxon>
        <taxon>Chloroflexota</taxon>
        <taxon>Caldilineae</taxon>
        <taxon>Caldilineales</taxon>
        <taxon>Caldilineaceae</taxon>
    </lineage>
</organism>
<sequence>MANKIRIGVVGCRVGGAWVEGAHAGSSTVAWAVADLNQDLARKVAQENDVARVYGDYRELLADDEVDAVGVATAPDVRKPMVLDALRAGKHVLVQKPHGRNAADVEEINAAAASSGKRLVYSYFMRHEEENKRSRALIADGRIGRPYHARVQYHYRERGVDYEPPAGREWLYRWGLKGGALGQHGSHYLDQAWYLLGSPEPQWAFAISHSAFPTRLKVERHSEDYMSFLVGCAGGITIQMDTSAVIATWADRAWDLRLRVLGTAGTVEVESTRLASGQTRSGTRRLMGAIYTEGDDFVEENAEHGSGDFDGEIRDFAAAIRGEQPPDVSPAEALTFMKLLDAIYLSAETGEKVQVAA</sequence>
<dbReference type="InterPro" id="IPR004104">
    <property type="entry name" value="Gfo/Idh/MocA-like_OxRdtase_C"/>
</dbReference>
<reference evidence="5" key="1">
    <citation type="submission" date="2019-09" db="EMBL/GenBank/DDBJ databases">
        <title>Characterisation of the sponge microbiome using genome-centric metagenomics.</title>
        <authorList>
            <person name="Engelberts J.P."/>
            <person name="Robbins S.J."/>
            <person name="De Goeij J.M."/>
            <person name="Aranda M."/>
            <person name="Bell S.C."/>
            <person name="Webster N.S."/>
        </authorList>
    </citation>
    <scope>NUCLEOTIDE SEQUENCE</scope>
    <source>
        <strain evidence="5">SB0664_bin_27</strain>
    </source>
</reference>
<name>A0A6B0YPM2_9CHLR</name>
<dbReference type="GO" id="GO:0000166">
    <property type="term" value="F:nucleotide binding"/>
    <property type="evidence" value="ECO:0007669"/>
    <property type="project" value="InterPro"/>
</dbReference>
<comment type="similarity">
    <text evidence="1">Belongs to the Gfo/Idh/MocA family.</text>
</comment>
<dbReference type="SUPFAM" id="SSF51735">
    <property type="entry name" value="NAD(P)-binding Rossmann-fold domains"/>
    <property type="match status" value="1"/>
</dbReference>
<dbReference type="InterPro" id="IPR050463">
    <property type="entry name" value="Gfo/Idh/MocA_oxidrdct_glycsds"/>
</dbReference>
<comment type="caution">
    <text evidence="5">The sequence shown here is derived from an EMBL/GenBank/DDBJ whole genome shotgun (WGS) entry which is preliminary data.</text>
</comment>
<feature type="domain" description="Gfo/Idh/MocA-like oxidoreductase N-terminal" evidence="3">
    <location>
        <begin position="5"/>
        <end position="121"/>
    </location>
</feature>
<dbReference type="PANTHER" id="PTHR43818:SF11">
    <property type="entry name" value="BCDNA.GH03377"/>
    <property type="match status" value="1"/>
</dbReference>
<accession>A0A6B0YPM2</accession>
<evidence type="ECO:0000313" key="5">
    <source>
        <dbReference type="EMBL" id="MXY92135.1"/>
    </source>
</evidence>
<dbReference type="Gene3D" id="3.30.360.10">
    <property type="entry name" value="Dihydrodipicolinate Reductase, domain 2"/>
    <property type="match status" value="1"/>
</dbReference>
<evidence type="ECO:0000259" key="3">
    <source>
        <dbReference type="Pfam" id="PF01408"/>
    </source>
</evidence>
<proteinExistence type="inferred from homology"/>
<dbReference type="InterPro" id="IPR036291">
    <property type="entry name" value="NAD(P)-bd_dom_sf"/>
</dbReference>